<protein>
    <submittedName>
        <fullName evidence="2">Uncharacterized protein</fullName>
    </submittedName>
</protein>
<dbReference type="InParanoid" id="A0A401GJ84"/>
<dbReference type="AlphaFoldDB" id="A0A401GJ84"/>
<gene>
    <name evidence="2" type="ORF">SCP_0405610</name>
</gene>
<evidence type="ECO:0000256" key="1">
    <source>
        <dbReference type="SAM" id="MobiDB-lite"/>
    </source>
</evidence>
<dbReference type="EMBL" id="BFAD01000004">
    <property type="protein sequence ID" value="GBE82181.1"/>
    <property type="molecule type" value="Genomic_DNA"/>
</dbReference>
<reference evidence="2 3" key="1">
    <citation type="journal article" date="2018" name="Sci. Rep.">
        <title>Genome sequence of the cauliflower mushroom Sparassis crispa (Hanabiratake) and its association with beneficial usage.</title>
        <authorList>
            <person name="Kiyama R."/>
            <person name="Furutani Y."/>
            <person name="Kawaguchi K."/>
            <person name="Nakanishi T."/>
        </authorList>
    </citation>
    <scope>NUCLEOTIDE SEQUENCE [LARGE SCALE GENOMIC DNA]</scope>
</reference>
<dbReference type="GeneID" id="38779098"/>
<sequence>MRLGPYLQIEDFNVRAASPVSSITSSSGDVRGSDIPCLRGRPAFENQDPGVSLP</sequence>
<name>A0A401GJ84_9APHY</name>
<dbReference type="Proteomes" id="UP000287166">
    <property type="component" value="Unassembled WGS sequence"/>
</dbReference>
<feature type="compositionally biased region" description="Low complexity" evidence="1">
    <location>
        <begin position="20"/>
        <end position="30"/>
    </location>
</feature>
<comment type="caution">
    <text evidence="2">The sequence shown here is derived from an EMBL/GenBank/DDBJ whole genome shotgun (WGS) entry which is preliminary data.</text>
</comment>
<keyword evidence="3" id="KW-1185">Reference proteome</keyword>
<dbReference type="RefSeq" id="XP_027613094.1">
    <property type="nucleotide sequence ID" value="XM_027757293.1"/>
</dbReference>
<organism evidence="2 3">
    <name type="scientific">Sparassis crispa</name>
    <dbReference type="NCBI Taxonomy" id="139825"/>
    <lineage>
        <taxon>Eukaryota</taxon>
        <taxon>Fungi</taxon>
        <taxon>Dikarya</taxon>
        <taxon>Basidiomycota</taxon>
        <taxon>Agaricomycotina</taxon>
        <taxon>Agaricomycetes</taxon>
        <taxon>Polyporales</taxon>
        <taxon>Sparassidaceae</taxon>
        <taxon>Sparassis</taxon>
    </lineage>
</organism>
<proteinExistence type="predicted"/>
<feature type="region of interest" description="Disordered" evidence="1">
    <location>
        <begin position="20"/>
        <end position="54"/>
    </location>
</feature>
<evidence type="ECO:0000313" key="3">
    <source>
        <dbReference type="Proteomes" id="UP000287166"/>
    </source>
</evidence>
<evidence type="ECO:0000313" key="2">
    <source>
        <dbReference type="EMBL" id="GBE82181.1"/>
    </source>
</evidence>
<accession>A0A401GJ84</accession>